<protein>
    <submittedName>
        <fullName evidence="2">Uncharacterized protein</fullName>
    </submittedName>
</protein>
<proteinExistence type="predicted"/>
<reference evidence="2" key="1">
    <citation type="submission" date="2022-11" db="UniProtKB">
        <authorList>
            <consortium name="WormBaseParasite"/>
        </authorList>
    </citation>
    <scope>IDENTIFICATION</scope>
</reference>
<dbReference type="WBParaSite" id="ES5_v2.g16436.t1">
    <property type="protein sequence ID" value="ES5_v2.g16436.t1"/>
    <property type="gene ID" value="ES5_v2.g16436"/>
</dbReference>
<evidence type="ECO:0000313" key="2">
    <source>
        <dbReference type="WBParaSite" id="ES5_v2.g16436.t1"/>
    </source>
</evidence>
<sequence length="1129" mass="125730">MCKLLLFLDASSSSPSIQSQIQAISNQKKLQINFILSGAKDRPSYRDPSISSATAQPYRLITTTQRSSSFWDFFRGKREVEDQKENEFKGFRRLARATNGIFIVPRDYELSELGKMSGCGSWETIMIVEDFNVGCGNNVWNWTIPIDETIATLEVAFTLADTAPNSTLENLVIIFTDAMGGRLHPSTETLLISTASTRIYRFEIKSERAIWHVNFGQMLCPTPPPIDETIATLEVAFTLSDTSPNSTLENLVIIFTDAMGGRLHPSTETLLISTASTRIYRFEIKSERAIWHVNFGQMLCPPPPPVTINVRAESYLISNIMFFDSNYKKVENQPIVGGIYTVFIDCPDCATIASITFNQCGVSGGQGSSKIDRTKTNGWWFVNNITLPQTDLICIEFSGETKMETKFLRVHRKKISPSPFVLTGRIFSQDFPGDNRVYQKRNATLAFQIENHGKRDTVEIRVDGRKASNKCNLKRSTIVTLDSGQIYHGIAEIEADGDVDEIDNIDLNVASISNSNSNGASTFDFSIVDEILDTTSPTCKIVQSSAANCSKGFLRSCRHQNYTVTLEITDSGSGLSGIRTSEDMASEYPPFHEFILSSLSNHVEERPDALAFISAENEFNPVTFKEVQNAILSVAGYFQQSGCKKGEIVTISLPNTWHYSACYFGAASAGMVTSGMSPDFTAYETEYQLANSQSKAVLTTGNNLNKIIQASKNLPYLKIILYIGALPSRIAPTPLQLVNFDEIISKQYPFNPKLIQFNVEEDLLALPYSSGTTGMPKGVMITHANFMIQISILAMHHITKIDSAFPPEENAEPGYKIHFLPSYHAYGFAGLCLNILKGCTTIIMKHFKPHLFLSLVEKYKVAQLNLVPMLLNYLSESPDIDKYDLSSIRFISSGGAPLSQFQIDRVKKRLPNLEYVFQGYGMTELTTISHGAVFDEPMPNEAIGKCLPEIEDKIVDPETGKECNPGERGELWVRGPTVMKGYWNNEKATKESITADGYMKTGDIASKDSNGFLFIHDRIKELIKVKAFQVPPAELEHLILSYPKVSDVAVIGIPDSDFGEVPRAFVVAKNGEKITEKELINFVKEKVSAYKQLRGGVEFVSNIPRTTTGKILRRKIKEDYLKNVKLSKL</sequence>
<evidence type="ECO:0000313" key="1">
    <source>
        <dbReference type="Proteomes" id="UP000887579"/>
    </source>
</evidence>
<accession>A0AC34FGG1</accession>
<name>A0AC34FGG1_9BILA</name>
<dbReference type="Proteomes" id="UP000887579">
    <property type="component" value="Unplaced"/>
</dbReference>
<organism evidence="1 2">
    <name type="scientific">Panagrolaimus sp. ES5</name>
    <dbReference type="NCBI Taxonomy" id="591445"/>
    <lineage>
        <taxon>Eukaryota</taxon>
        <taxon>Metazoa</taxon>
        <taxon>Ecdysozoa</taxon>
        <taxon>Nematoda</taxon>
        <taxon>Chromadorea</taxon>
        <taxon>Rhabditida</taxon>
        <taxon>Tylenchina</taxon>
        <taxon>Panagrolaimomorpha</taxon>
        <taxon>Panagrolaimoidea</taxon>
        <taxon>Panagrolaimidae</taxon>
        <taxon>Panagrolaimus</taxon>
    </lineage>
</organism>